<dbReference type="GO" id="GO:1902775">
    <property type="term" value="P:mitochondrial large ribosomal subunit assembly"/>
    <property type="evidence" value="ECO:0007669"/>
    <property type="project" value="UniProtKB-ARBA"/>
</dbReference>
<gene>
    <name evidence="12" type="ORF">ABEB36_009994</name>
</gene>
<protein>
    <recommendedName>
        <fullName evidence="9">rRNA methyltransferase 2, mitochondrial</fullName>
    </recommendedName>
</protein>
<evidence type="ECO:0000313" key="12">
    <source>
        <dbReference type="EMBL" id="KAL1494388.1"/>
    </source>
</evidence>
<reference evidence="12 13" key="1">
    <citation type="submission" date="2024-05" db="EMBL/GenBank/DDBJ databases">
        <title>Genetic variation in Jamaican populations of the coffee berry borer (Hypothenemus hampei).</title>
        <authorList>
            <person name="Errbii M."/>
            <person name="Myrie A."/>
        </authorList>
    </citation>
    <scope>NUCLEOTIDE SEQUENCE [LARGE SCALE GENOMIC DNA]</scope>
    <source>
        <strain evidence="12">JA-Hopewell-2020-01-JO</strain>
        <tissue evidence="12">Whole body</tissue>
    </source>
</reference>
<evidence type="ECO:0000256" key="8">
    <source>
        <dbReference type="ARBA" id="ARBA00023128"/>
    </source>
</evidence>
<dbReference type="InterPro" id="IPR029063">
    <property type="entry name" value="SAM-dependent_MTases_sf"/>
</dbReference>
<accession>A0ABD1EI58</accession>
<dbReference type="PIRSF" id="PIRSF005461">
    <property type="entry name" value="23S_rRNA_mtase"/>
    <property type="match status" value="1"/>
</dbReference>
<evidence type="ECO:0000256" key="4">
    <source>
        <dbReference type="ARBA" id="ARBA00022603"/>
    </source>
</evidence>
<keyword evidence="3" id="KW-0698">rRNA processing</keyword>
<keyword evidence="6 10" id="KW-0949">S-adenosyl-L-methionine</keyword>
<dbReference type="Pfam" id="PF01728">
    <property type="entry name" value="FtsJ"/>
    <property type="match status" value="1"/>
</dbReference>
<keyword evidence="7" id="KW-0809">Transit peptide</keyword>
<feature type="active site" description="Proton acceptor" evidence="10">
    <location>
        <position position="199"/>
    </location>
</feature>
<dbReference type="GO" id="GO:0005759">
    <property type="term" value="C:mitochondrial matrix"/>
    <property type="evidence" value="ECO:0007669"/>
    <property type="project" value="UniProtKB-ARBA"/>
</dbReference>
<dbReference type="AlphaFoldDB" id="A0ABD1EI58"/>
<dbReference type="GO" id="GO:0008168">
    <property type="term" value="F:methyltransferase activity"/>
    <property type="evidence" value="ECO:0007669"/>
    <property type="project" value="UniProtKB-KW"/>
</dbReference>
<evidence type="ECO:0000256" key="7">
    <source>
        <dbReference type="ARBA" id="ARBA00022946"/>
    </source>
</evidence>
<feature type="domain" description="Ribosomal RNA methyltransferase FtsJ" evidence="11">
    <location>
        <begin position="57"/>
        <end position="242"/>
    </location>
</feature>
<evidence type="ECO:0000256" key="5">
    <source>
        <dbReference type="ARBA" id="ARBA00022679"/>
    </source>
</evidence>
<sequence>MKKTLITRFFHIRMLSGSCCRYKKVQPSVKSKNVSSHDWLTRQLSDPFVEMAKKYNYRCRSAFKLIEIDDKFKILLPGNVVIDCGAAPGSWTQVAVKRVNANLSDKNGSQGTVIAIDKQLIYPIEGASIFENMDFTEQTSQEKLVNFLGSNRADAVLSDMAPSATGIRDLDRENIIKLCYSALKFAVIVSKKGASVLVKLWQGQEMLDLQRDMSRFYDNVKIVKPNSSRSDSIEMFMLGRGFKGLR</sequence>
<evidence type="ECO:0000256" key="2">
    <source>
        <dbReference type="ARBA" id="ARBA00009258"/>
    </source>
</evidence>
<keyword evidence="5" id="KW-0808">Transferase</keyword>
<dbReference type="EMBL" id="JBDJPC010000007">
    <property type="protein sequence ID" value="KAL1494388.1"/>
    <property type="molecule type" value="Genomic_DNA"/>
</dbReference>
<evidence type="ECO:0000256" key="6">
    <source>
        <dbReference type="ARBA" id="ARBA00022691"/>
    </source>
</evidence>
<dbReference type="InterPro" id="IPR015507">
    <property type="entry name" value="rRNA-MeTfrase_E"/>
</dbReference>
<dbReference type="Gene3D" id="3.40.50.150">
    <property type="entry name" value="Vaccinia Virus protein VP39"/>
    <property type="match status" value="1"/>
</dbReference>
<keyword evidence="4" id="KW-0489">Methyltransferase</keyword>
<dbReference type="FunFam" id="3.40.50.150:FF:000129">
    <property type="entry name" value="Mitochondrial rRNA methyltransferase 2"/>
    <property type="match status" value="1"/>
</dbReference>
<comment type="caution">
    <text evidence="12">The sequence shown here is derived from an EMBL/GenBank/DDBJ whole genome shotgun (WGS) entry which is preliminary data.</text>
</comment>
<evidence type="ECO:0000256" key="1">
    <source>
        <dbReference type="ARBA" id="ARBA00004173"/>
    </source>
</evidence>
<dbReference type="InterPro" id="IPR002877">
    <property type="entry name" value="RNA_MeTrfase_FtsJ_dom"/>
</dbReference>
<dbReference type="PANTHER" id="PTHR10920:SF18">
    <property type="entry name" value="RRNA METHYLTRANSFERASE 2, MITOCHONDRIAL"/>
    <property type="match status" value="1"/>
</dbReference>
<proteinExistence type="inferred from homology"/>
<dbReference type="GO" id="GO:0006364">
    <property type="term" value="P:rRNA processing"/>
    <property type="evidence" value="ECO:0007669"/>
    <property type="project" value="UniProtKB-KW"/>
</dbReference>
<keyword evidence="13" id="KW-1185">Reference proteome</keyword>
<name>A0ABD1EI58_HYPHA</name>
<dbReference type="SUPFAM" id="SSF53335">
    <property type="entry name" value="S-adenosyl-L-methionine-dependent methyltransferases"/>
    <property type="match status" value="1"/>
</dbReference>
<dbReference type="PANTHER" id="PTHR10920">
    <property type="entry name" value="RIBOSOMAL RNA METHYLTRANSFERASE"/>
    <property type="match status" value="1"/>
</dbReference>
<keyword evidence="8" id="KW-0496">Mitochondrion</keyword>
<evidence type="ECO:0000256" key="3">
    <source>
        <dbReference type="ARBA" id="ARBA00022552"/>
    </source>
</evidence>
<organism evidence="12 13">
    <name type="scientific">Hypothenemus hampei</name>
    <name type="common">Coffee berry borer</name>
    <dbReference type="NCBI Taxonomy" id="57062"/>
    <lineage>
        <taxon>Eukaryota</taxon>
        <taxon>Metazoa</taxon>
        <taxon>Ecdysozoa</taxon>
        <taxon>Arthropoda</taxon>
        <taxon>Hexapoda</taxon>
        <taxon>Insecta</taxon>
        <taxon>Pterygota</taxon>
        <taxon>Neoptera</taxon>
        <taxon>Endopterygota</taxon>
        <taxon>Coleoptera</taxon>
        <taxon>Polyphaga</taxon>
        <taxon>Cucujiformia</taxon>
        <taxon>Curculionidae</taxon>
        <taxon>Scolytinae</taxon>
        <taxon>Hypothenemus</taxon>
    </lineage>
</organism>
<comment type="subcellular location">
    <subcellularLocation>
        <location evidence="1">Mitochondrion</location>
    </subcellularLocation>
</comment>
<evidence type="ECO:0000256" key="10">
    <source>
        <dbReference type="PIRSR" id="PIRSR005461-1"/>
    </source>
</evidence>
<evidence type="ECO:0000313" key="13">
    <source>
        <dbReference type="Proteomes" id="UP001566132"/>
    </source>
</evidence>
<evidence type="ECO:0000259" key="11">
    <source>
        <dbReference type="Pfam" id="PF01728"/>
    </source>
</evidence>
<dbReference type="InterPro" id="IPR050082">
    <property type="entry name" value="RNA_methyltr_RlmE"/>
</dbReference>
<comment type="similarity">
    <text evidence="2">Belongs to the class I-like SAM-binding methyltransferase superfamily. RNA methyltransferase RlmE family.</text>
</comment>
<evidence type="ECO:0000256" key="9">
    <source>
        <dbReference type="ARBA" id="ARBA00041184"/>
    </source>
</evidence>
<dbReference type="GO" id="GO:0032259">
    <property type="term" value="P:methylation"/>
    <property type="evidence" value="ECO:0007669"/>
    <property type="project" value="UniProtKB-KW"/>
</dbReference>
<dbReference type="HAMAP" id="MF_01547">
    <property type="entry name" value="RNA_methyltr_E"/>
    <property type="match status" value="1"/>
</dbReference>
<dbReference type="Proteomes" id="UP001566132">
    <property type="component" value="Unassembled WGS sequence"/>
</dbReference>